<proteinExistence type="predicted"/>
<dbReference type="InterPro" id="IPR034660">
    <property type="entry name" value="DinB/YfiT-like"/>
</dbReference>
<reference evidence="2 3" key="1">
    <citation type="journal article" date="2019" name="Int. J. Syst. Evol. Microbiol.">
        <title>The Global Catalogue of Microorganisms (GCM) 10K type strain sequencing project: providing services to taxonomists for standard genome sequencing and annotation.</title>
        <authorList>
            <consortium name="The Broad Institute Genomics Platform"/>
            <consortium name="The Broad Institute Genome Sequencing Center for Infectious Disease"/>
            <person name="Wu L."/>
            <person name="Ma J."/>
        </authorList>
    </citation>
    <scope>NUCLEOTIDE SEQUENCE [LARGE SCALE GENOMIC DNA]</scope>
    <source>
        <strain evidence="2 3">JCM 15749</strain>
    </source>
</reference>
<feature type="region of interest" description="Disordered" evidence="1">
    <location>
        <begin position="103"/>
        <end position="126"/>
    </location>
</feature>
<evidence type="ECO:0000313" key="2">
    <source>
        <dbReference type="EMBL" id="GAA2071473.1"/>
    </source>
</evidence>
<dbReference type="SUPFAM" id="SSF109854">
    <property type="entry name" value="DinB/YfiT-like putative metalloenzymes"/>
    <property type="match status" value="1"/>
</dbReference>
<evidence type="ECO:0000313" key="3">
    <source>
        <dbReference type="Proteomes" id="UP001501480"/>
    </source>
</evidence>
<dbReference type="Pfam" id="PF04978">
    <property type="entry name" value="MST"/>
    <property type="match status" value="1"/>
</dbReference>
<comment type="caution">
    <text evidence="2">The sequence shown here is derived from an EMBL/GenBank/DDBJ whole genome shotgun (WGS) entry which is preliminary data.</text>
</comment>
<organism evidence="2 3">
    <name type="scientific">Aeromicrobium halocynthiae</name>
    <dbReference type="NCBI Taxonomy" id="560557"/>
    <lineage>
        <taxon>Bacteria</taxon>
        <taxon>Bacillati</taxon>
        <taxon>Actinomycetota</taxon>
        <taxon>Actinomycetes</taxon>
        <taxon>Propionibacteriales</taxon>
        <taxon>Nocardioidaceae</taxon>
        <taxon>Aeromicrobium</taxon>
    </lineage>
</organism>
<keyword evidence="3" id="KW-1185">Reference proteome</keyword>
<evidence type="ECO:0008006" key="4">
    <source>
        <dbReference type="Google" id="ProtNLM"/>
    </source>
</evidence>
<dbReference type="Proteomes" id="UP001501480">
    <property type="component" value="Unassembled WGS sequence"/>
</dbReference>
<dbReference type="Gene3D" id="1.20.120.450">
    <property type="entry name" value="dinb family like domain"/>
    <property type="match status" value="1"/>
</dbReference>
<dbReference type="EMBL" id="BAAAPY010000001">
    <property type="protein sequence ID" value="GAA2071473.1"/>
    <property type="molecule type" value="Genomic_DNA"/>
</dbReference>
<sequence length="144" mass="15532">MCAAGYFGEVLDHPFPEPLPDVDADPHADFVAPADIDLAEALDFVDRAWAHADASIAALPLRARGRVPWWSGAAADVTLEPLLVHMVAETHRHAGHADVVREQLDGSTGLRPDASSQPDGRTWTEHVAEVDRTAREAAERSTSP</sequence>
<dbReference type="InterPro" id="IPR007061">
    <property type="entry name" value="MST-like"/>
</dbReference>
<gene>
    <name evidence="2" type="ORF">GCM10009821_06550</name>
</gene>
<evidence type="ECO:0000256" key="1">
    <source>
        <dbReference type="SAM" id="MobiDB-lite"/>
    </source>
</evidence>
<protein>
    <recommendedName>
        <fullName evidence="4">DUF664 domain-containing protein</fullName>
    </recommendedName>
</protein>
<name>A0ABN2VTW6_9ACTN</name>
<accession>A0ABN2VTW6</accession>